<dbReference type="Proteomes" id="UP001066276">
    <property type="component" value="Chromosome 6"/>
</dbReference>
<dbReference type="GO" id="GO:0005634">
    <property type="term" value="C:nucleus"/>
    <property type="evidence" value="ECO:0007669"/>
    <property type="project" value="UniProtKB-SubCell"/>
</dbReference>
<proteinExistence type="inferred from homology"/>
<keyword evidence="8" id="KW-1185">Reference proteome</keyword>
<keyword evidence="5" id="KW-0694">RNA-binding</keyword>
<comment type="catalytic activity">
    <reaction evidence="4">
        <text>a 5'-end NAD(+)-phospho-ribonucleoside in snoRNA + H2O = a 5'-end phospho-ribonucleoside in snoRNA + NAD(+) + H(+)</text>
        <dbReference type="Rhea" id="RHEA:60892"/>
        <dbReference type="Rhea" id="RHEA-COMP:15699"/>
        <dbReference type="Rhea" id="RHEA-COMP:15700"/>
        <dbReference type="ChEBI" id="CHEBI:15377"/>
        <dbReference type="ChEBI" id="CHEBI:15378"/>
        <dbReference type="ChEBI" id="CHEBI:57540"/>
        <dbReference type="ChEBI" id="CHEBI:138282"/>
        <dbReference type="ChEBI" id="CHEBI:144029"/>
    </reaction>
    <physiologicalReaction direction="left-to-right" evidence="4">
        <dbReference type="Rhea" id="RHEA:60893"/>
    </physiologicalReaction>
</comment>
<name>A0AAV7Q4W8_PLEWA</name>
<dbReference type="GO" id="GO:0005829">
    <property type="term" value="C:cytosol"/>
    <property type="evidence" value="ECO:0007669"/>
    <property type="project" value="TreeGrafter"/>
</dbReference>
<sequence length="385" mass="45068">MTSTTGKEEPSPLPVLRVRQDLYDANFPFYQQPVEIGVFSLDGERRFFNDSRRLRYYRPPSNEKKPGFDLRDGYHDRFVKRDEGIKERLDNLLKWITLNRHLLQSRKDTKVASSSRLNRDFVTWRGHLTKLLTTPYENQEGWLLAVTLFQGTYYISEVETEQARRQREERTADHEEMMYMGYKFEQYLCTDEPDGTPDVGGVVNTNEAFCSVVQTKLHGHSLLFSGEVDCKDPACPNQKAPGCYVELKTSKEIRSPYQQRSFNRYKLIKWWAQSFLPGIPRIIAGFRDEEGQVVSLQTFETMKISHLIRGEWNSWKPAVCMNFCNAFLTFVKKVVTQDDPQVVYLFSWEPRRDVSYTIHKDPGLAFLPPWYLSAMTAQEKLKKTF</sequence>
<dbReference type="InterPro" id="IPR013961">
    <property type="entry name" value="RAI1"/>
</dbReference>
<organism evidence="7 8">
    <name type="scientific">Pleurodeles waltl</name>
    <name type="common">Iberian ribbed newt</name>
    <dbReference type="NCBI Taxonomy" id="8319"/>
    <lineage>
        <taxon>Eukaryota</taxon>
        <taxon>Metazoa</taxon>
        <taxon>Chordata</taxon>
        <taxon>Craniata</taxon>
        <taxon>Vertebrata</taxon>
        <taxon>Euteleostomi</taxon>
        <taxon>Amphibia</taxon>
        <taxon>Batrachia</taxon>
        <taxon>Caudata</taxon>
        <taxon>Salamandroidea</taxon>
        <taxon>Salamandridae</taxon>
        <taxon>Pleurodelinae</taxon>
        <taxon>Pleurodeles</taxon>
    </lineage>
</organism>
<keyword evidence="5" id="KW-0547">Nucleotide-binding</keyword>
<accession>A0AAV7Q4W8</accession>
<dbReference type="GO" id="GO:0000956">
    <property type="term" value="P:nuclear-transcribed mRNA catabolic process"/>
    <property type="evidence" value="ECO:0007669"/>
    <property type="project" value="TreeGrafter"/>
</dbReference>
<dbReference type="GO" id="GO:0034353">
    <property type="term" value="F:mRNA 5'-diphosphatase activity"/>
    <property type="evidence" value="ECO:0007669"/>
    <property type="project" value="TreeGrafter"/>
</dbReference>
<evidence type="ECO:0000256" key="4">
    <source>
        <dbReference type="ARBA" id="ARBA00049418"/>
    </source>
</evidence>
<evidence type="ECO:0000256" key="1">
    <source>
        <dbReference type="ARBA" id="ARBA00006562"/>
    </source>
</evidence>
<keyword evidence="5" id="KW-0460">Magnesium</keyword>
<comment type="function">
    <text evidence="5">Decapping enzyme for NAD-capped RNAs: specifically hydrolyzes the nicotinamide adenine dinucleotide (NAD) cap from a subset of RNAs by removing the entire NAD moiety from the 5'-end of an NAD-capped RNA.</text>
</comment>
<dbReference type="GO" id="GO:0003723">
    <property type="term" value="F:RNA binding"/>
    <property type="evidence" value="ECO:0007669"/>
    <property type="project" value="UniProtKB-KW"/>
</dbReference>
<keyword evidence="5" id="KW-0378">Hydrolase</keyword>
<dbReference type="Pfam" id="PF08652">
    <property type="entry name" value="RAI1"/>
    <property type="match status" value="1"/>
</dbReference>
<dbReference type="AlphaFoldDB" id="A0AAV7Q4W8"/>
<comment type="catalytic activity">
    <reaction evidence="2">
        <text>a 5'-end FAD-phospho-ribonucleoside in mRNA + H2O = a 5'-end phospho-ribonucleoside in mRNA + FAD + H(+)</text>
        <dbReference type="Rhea" id="RHEA:67492"/>
        <dbReference type="Rhea" id="RHEA-COMP:15692"/>
        <dbReference type="Rhea" id="RHEA-COMP:17275"/>
        <dbReference type="ChEBI" id="CHEBI:15377"/>
        <dbReference type="ChEBI" id="CHEBI:15378"/>
        <dbReference type="ChEBI" id="CHEBI:57692"/>
        <dbReference type="ChEBI" id="CHEBI:138282"/>
        <dbReference type="ChEBI" id="CHEBI:172372"/>
    </reaction>
    <physiologicalReaction direction="left-to-right" evidence="2">
        <dbReference type="Rhea" id="RHEA:67493"/>
    </physiologicalReaction>
</comment>
<dbReference type="PANTHER" id="PTHR12395:SF9">
    <property type="entry name" value="DECAPPING AND EXORIBONUCLEASE PROTEIN"/>
    <property type="match status" value="1"/>
</dbReference>
<keyword evidence="5" id="KW-0540">Nuclease</keyword>
<comment type="cofactor">
    <cofactor evidence="5">
        <name>Mg(2+)</name>
        <dbReference type="ChEBI" id="CHEBI:18420"/>
    </cofactor>
    <text evidence="5">Binds 2 magnesium ions.</text>
</comment>
<evidence type="ECO:0000313" key="8">
    <source>
        <dbReference type="Proteomes" id="UP001066276"/>
    </source>
</evidence>
<keyword evidence="5" id="KW-0479">Metal-binding</keyword>
<keyword evidence="5" id="KW-0539">Nucleus</keyword>
<feature type="domain" description="RAI1-like" evidence="6">
    <location>
        <begin position="31"/>
        <end position="371"/>
    </location>
</feature>
<dbReference type="GO" id="GO:0110155">
    <property type="term" value="P:NAD-cap decapping"/>
    <property type="evidence" value="ECO:0007669"/>
    <property type="project" value="TreeGrafter"/>
</dbReference>
<comment type="caution">
    <text evidence="7">The sequence shown here is derived from an EMBL/GenBank/DDBJ whole genome shotgun (WGS) entry which is preliminary data.</text>
</comment>
<protein>
    <recommendedName>
        <fullName evidence="5">Decapping nuclease</fullName>
        <ecNumber evidence="5">3.6.1.-</ecNumber>
    </recommendedName>
</protein>
<dbReference type="EC" id="3.6.1.-" evidence="5"/>
<evidence type="ECO:0000313" key="7">
    <source>
        <dbReference type="EMBL" id="KAJ1134589.1"/>
    </source>
</evidence>
<comment type="catalytic activity">
    <reaction evidence="3">
        <text>a 5'-end CoA-ribonucleoside in mRNA + H2O = 3'-dephospho-CoA + a 5'-end phospho-ribonucleoside in mRNA + H(+)</text>
        <dbReference type="Rhea" id="RHEA:67496"/>
        <dbReference type="Rhea" id="RHEA-COMP:15692"/>
        <dbReference type="Rhea" id="RHEA-COMP:17276"/>
        <dbReference type="ChEBI" id="CHEBI:15377"/>
        <dbReference type="ChEBI" id="CHEBI:15378"/>
        <dbReference type="ChEBI" id="CHEBI:57328"/>
        <dbReference type="ChEBI" id="CHEBI:138282"/>
        <dbReference type="ChEBI" id="CHEBI:172371"/>
    </reaction>
    <physiologicalReaction direction="left-to-right" evidence="3">
        <dbReference type="Rhea" id="RHEA:67497"/>
    </physiologicalReaction>
</comment>
<dbReference type="GO" id="GO:0004518">
    <property type="term" value="F:nuclease activity"/>
    <property type="evidence" value="ECO:0007669"/>
    <property type="project" value="UniProtKB-KW"/>
</dbReference>
<dbReference type="GO" id="GO:0046872">
    <property type="term" value="F:metal ion binding"/>
    <property type="evidence" value="ECO:0007669"/>
    <property type="project" value="UniProtKB-KW"/>
</dbReference>
<dbReference type="EMBL" id="JANPWB010000010">
    <property type="protein sequence ID" value="KAJ1134589.1"/>
    <property type="molecule type" value="Genomic_DNA"/>
</dbReference>
<gene>
    <name evidence="7" type="ORF">NDU88_001040</name>
</gene>
<evidence type="ECO:0000256" key="2">
    <source>
        <dbReference type="ARBA" id="ARBA00024458"/>
    </source>
</evidence>
<dbReference type="GO" id="GO:0000166">
    <property type="term" value="F:nucleotide binding"/>
    <property type="evidence" value="ECO:0007669"/>
    <property type="project" value="UniProtKB-KW"/>
</dbReference>
<comment type="similarity">
    <text evidence="1 5">Belongs to the DXO/Dom3Z family.</text>
</comment>
<reference evidence="7" key="1">
    <citation type="journal article" date="2022" name="bioRxiv">
        <title>Sequencing and chromosome-scale assembly of the giantPleurodeles waltlgenome.</title>
        <authorList>
            <person name="Brown T."/>
            <person name="Elewa A."/>
            <person name="Iarovenko S."/>
            <person name="Subramanian E."/>
            <person name="Araus A.J."/>
            <person name="Petzold A."/>
            <person name="Susuki M."/>
            <person name="Suzuki K.-i.T."/>
            <person name="Hayashi T."/>
            <person name="Toyoda A."/>
            <person name="Oliveira C."/>
            <person name="Osipova E."/>
            <person name="Leigh N.D."/>
            <person name="Simon A."/>
            <person name="Yun M.H."/>
        </authorList>
    </citation>
    <scope>NUCLEOTIDE SEQUENCE</scope>
    <source>
        <strain evidence="7">20211129_DDA</strain>
        <tissue evidence="7">Liver</tissue>
    </source>
</reference>
<evidence type="ECO:0000256" key="3">
    <source>
        <dbReference type="ARBA" id="ARBA00024564"/>
    </source>
</evidence>
<comment type="subcellular location">
    <subcellularLocation>
        <location evidence="5">Nucleus</location>
    </subcellularLocation>
</comment>
<dbReference type="PANTHER" id="PTHR12395">
    <property type="entry name" value="DOM-3 RELATED"/>
    <property type="match status" value="1"/>
</dbReference>
<evidence type="ECO:0000256" key="5">
    <source>
        <dbReference type="RuleBase" id="RU367113"/>
    </source>
</evidence>
<evidence type="ECO:0000259" key="6">
    <source>
        <dbReference type="Pfam" id="PF08652"/>
    </source>
</evidence>
<dbReference type="InterPro" id="IPR039039">
    <property type="entry name" value="RAI1-like_fam"/>
</dbReference>